<feature type="compositionally biased region" description="Basic and acidic residues" evidence="1">
    <location>
        <begin position="143"/>
        <end position="165"/>
    </location>
</feature>
<dbReference type="EMBL" id="JARJCW010000006">
    <property type="protein sequence ID" value="KAJ7223166.1"/>
    <property type="molecule type" value="Genomic_DNA"/>
</dbReference>
<accession>A0AAD6YLP3</accession>
<dbReference type="AlphaFoldDB" id="A0AAD6YLP3"/>
<feature type="region of interest" description="Disordered" evidence="1">
    <location>
        <begin position="599"/>
        <end position="652"/>
    </location>
</feature>
<sequence length="652" mass="69731">MSCAPCPPIWENPIRHYGGRWRPAVDAPSCTRRAREGPRKISAKGAPRQVPCPFVLMASHQPGSEPPSSSPTQRRPRALISTRTQNEDVRPANIRKAAQSAQAPSLYECETEGESEEFPIALIDSSGPHRVFNDMVVRPMESPIKRERQERAQRMKEKRDKELRAKKAQRKRMLDGMRTKRPPPGAEVIDLLSSCEEDVSPVRRPPRKRRRTDRPTQNDHIVVISSASDADASDADDDSPRNSANRQQQHHPRIRARATSVIGIESSTDEERDEDPDAPLPLSDVNEDISMFDAPTLNSTDLPANPSQGGNLVDKESNPLGMANPPAPEDPHEETDPSRIEAGRLFDEAMASLALERNASLSQCLASHEADNTQVCLSPPIVQCLNPPVNSSVHAAPPPSPVPVPAALAPNIQTGELGLVGALSPLLAHSSTISSPVLVPVALTSNIQSPEPELLGISNSPPPPPPVHQSAPPSTSISVAPNTITPPSLPTALPVPSPSPSTCSLSQQMKAEQGILKWDGRSLLAGYVGLADNLFSRVMIQRKAKVQSDSDASGATRGHARLSSSPLLRSPASDATLIATPPMTSAHFNNPSALFKQGTTTSLSPVSDATCGGTPPMSSDCLPDSASGKVVEMADGDDDLSDFGDLQYPATP</sequence>
<gene>
    <name evidence="2" type="ORF">GGX14DRAFT_427096</name>
</gene>
<evidence type="ECO:0000313" key="3">
    <source>
        <dbReference type="Proteomes" id="UP001219525"/>
    </source>
</evidence>
<feature type="compositionally biased region" description="Polar residues" evidence="1">
    <location>
        <begin position="296"/>
        <end position="310"/>
    </location>
</feature>
<protein>
    <submittedName>
        <fullName evidence="2">Uncharacterized protein</fullName>
    </submittedName>
</protein>
<evidence type="ECO:0000256" key="1">
    <source>
        <dbReference type="SAM" id="MobiDB-lite"/>
    </source>
</evidence>
<feature type="region of interest" description="Disordered" evidence="1">
    <location>
        <begin position="142"/>
        <end position="337"/>
    </location>
</feature>
<evidence type="ECO:0000313" key="2">
    <source>
        <dbReference type="EMBL" id="KAJ7223166.1"/>
    </source>
</evidence>
<keyword evidence="3" id="KW-1185">Reference proteome</keyword>
<comment type="caution">
    <text evidence="2">The sequence shown here is derived from an EMBL/GenBank/DDBJ whole genome shotgun (WGS) entry which is preliminary data.</text>
</comment>
<reference evidence="2" key="1">
    <citation type="submission" date="2023-03" db="EMBL/GenBank/DDBJ databases">
        <title>Massive genome expansion in bonnet fungi (Mycena s.s.) driven by repeated elements and novel gene families across ecological guilds.</title>
        <authorList>
            <consortium name="Lawrence Berkeley National Laboratory"/>
            <person name="Harder C.B."/>
            <person name="Miyauchi S."/>
            <person name="Viragh M."/>
            <person name="Kuo A."/>
            <person name="Thoen E."/>
            <person name="Andreopoulos B."/>
            <person name="Lu D."/>
            <person name="Skrede I."/>
            <person name="Drula E."/>
            <person name="Henrissat B."/>
            <person name="Morin E."/>
            <person name="Kohler A."/>
            <person name="Barry K."/>
            <person name="LaButti K."/>
            <person name="Morin E."/>
            <person name="Salamov A."/>
            <person name="Lipzen A."/>
            <person name="Mereny Z."/>
            <person name="Hegedus B."/>
            <person name="Baldrian P."/>
            <person name="Stursova M."/>
            <person name="Weitz H."/>
            <person name="Taylor A."/>
            <person name="Grigoriev I.V."/>
            <person name="Nagy L.G."/>
            <person name="Martin F."/>
            <person name="Kauserud H."/>
        </authorList>
    </citation>
    <scope>NUCLEOTIDE SEQUENCE</scope>
    <source>
        <strain evidence="2">9144</strain>
    </source>
</reference>
<dbReference type="Proteomes" id="UP001219525">
    <property type="component" value="Unassembled WGS sequence"/>
</dbReference>
<feature type="region of interest" description="Disordered" evidence="1">
    <location>
        <begin position="452"/>
        <end position="484"/>
    </location>
</feature>
<feature type="region of interest" description="Disordered" evidence="1">
    <location>
        <begin position="546"/>
        <end position="569"/>
    </location>
</feature>
<feature type="compositionally biased region" description="Polar residues" evidence="1">
    <location>
        <begin position="475"/>
        <end position="484"/>
    </location>
</feature>
<name>A0AAD6YLP3_9AGAR</name>
<proteinExistence type="predicted"/>
<feature type="region of interest" description="Disordered" evidence="1">
    <location>
        <begin position="56"/>
        <end position="111"/>
    </location>
</feature>
<feature type="compositionally biased region" description="Acidic residues" evidence="1">
    <location>
        <begin position="267"/>
        <end position="277"/>
    </location>
</feature>
<organism evidence="2 3">
    <name type="scientific">Mycena pura</name>
    <dbReference type="NCBI Taxonomy" id="153505"/>
    <lineage>
        <taxon>Eukaryota</taxon>
        <taxon>Fungi</taxon>
        <taxon>Dikarya</taxon>
        <taxon>Basidiomycota</taxon>
        <taxon>Agaricomycotina</taxon>
        <taxon>Agaricomycetes</taxon>
        <taxon>Agaricomycetidae</taxon>
        <taxon>Agaricales</taxon>
        <taxon>Marasmiineae</taxon>
        <taxon>Mycenaceae</taxon>
        <taxon>Mycena</taxon>
    </lineage>
</organism>